<dbReference type="Gene3D" id="3.40.50.300">
    <property type="entry name" value="P-loop containing nucleotide triphosphate hydrolases"/>
    <property type="match status" value="1"/>
</dbReference>
<reference evidence="1 2" key="1">
    <citation type="submission" date="2015-10" db="EMBL/GenBank/DDBJ databases">
        <authorList>
            <person name="Gilbert D.G."/>
        </authorList>
    </citation>
    <scope>NUCLEOTIDE SEQUENCE [LARGE SCALE GENOMIC DNA]</scope>
    <source>
        <strain evidence="1 2">NRRL B-16712</strain>
    </source>
</reference>
<dbReference type="RefSeq" id="WP_067698333.1">
    <property type="nucleotide sequence ID" value="NZ_LLZH01000284.1"/>
</dbReference>
<dbReference type="InterPro" id="IPR027417">
    <property type="entry name" value="P-loop_NTPase"/>
</dbReference>
<name>A0A101JKY5_9ACTN</name>
<proteinExistence type="predicted"/>
<keyword evidence="1" id="KW-0808">Transferase</keyword>
<dbReference type="AlphaFoldDB" id="A0A101JKY5"/>
<gene>
    <name evidence="1" type="ORF">ADL15_30360</name>
</gene>
<keyword evidence="1" id="KW-0418">Kinase</keyword>
<protein>
    <submittedName>
        <fullName evidence="1">Adenylate kinase</fullName>
    </submittedName>
</protein>
<dbReference type="EMBL" id="LLZH01000284">
    <property type="protein sequence ID" value="KUL28808.1"/>
    <property type="molecule type" value="Genomic_DNA"/>
</dbReference>
<dbReference type="OrthoDB" id="3199600at2"/>
<keyword evidence="2" id="KW-1185">Reference proteome</keyword>
<evidence type="ECO:0000313" key="2">
    <source>
        <dbReference type="Proteomes" id="UP000053244"/>
    </source>
</evidence>
<sequence length="188" mass="20835">MTDPDQPGPAKLTTARRIVVYGVTGSGKTTLARRIGERTGLPWHSVDDLTWEPGWVEVPLAVQRDRIAAICAGDAWVLDSAYLSWADIPLARADLIVGLDLSRPLLLYRLVTRTLIRGIVRTPICNGNTESLREALSRDSIVLVQFRSLPRKRARLRAWQADPAMPPVVLLRSARAVRAWLHTLSGTT</sequence>
<dbReference type="InterPro" id="IPR052922">
    <property type="entry name" value="Cytidylate_Kinase-2"/>
</dbReference>
<dbReference type="SUPFAM" id="SSF52540">
    <property type="entry name" value="P-loop containing nucleoside triphosphate hydrolases"/>
    <property type="match status" value="1"/>
</dbReference>
<accession>A0A101JKY5</accession>
<comment type="caution">
    <text evidence="1">The sequence shown here is derived from an EMBL/GenBank/DDBJ whole genome shotgun (WGS) entry which is preliminary data.</text>
</comment>
<dbReference type="PANTHER" id="PTHR37816">
    <property type="entry name" value="YALI0E33011P"/>
    <property type="match status" value="1"/>
</dbReference>
<organism evidence="1 2">
    <name type="scientific">Actinoplanes awajinensis subsp. mycoplanecinus</name>
    <dbReference type="NCBI Taxonomy" id="135947"/>
    <lineage>
        <taxon>Bacteria</taxon>
        <taxon>Bacillati</taxon>
        <taxon>Actinomycetota</taxon>
        <taxon>Actinomycetes</taxon>
        <taxon>Micromonosporales</taxon>
        <taxon>Micromonosporaceae</taxon>
        <taxon>Actinoplanes</taxon>
    </lineage>
</organism>
<dbReference type="PANTHER" id="PTHR37816:SF1">
    <property type="entry name" value="TOXIN"/>
    <property type="match status" value="1"/>
</dbReference>
<evidence type="ECO:0000313" key="1">
    <source>
        <dbReference type="EMBL" id="KUL28808.1"/>
    </source>
</evidence>
<dbReference type="Proteomes" id="UP000053244">
    <property type="component" value="Unassembled WGS sequence"/>
</dbReference>
<dbReference type="GO" id="GO:0016301">
    <property type="term" value="F:kinase activity"/>
    <property type="evidence" value="ECO:0007669"/>
    <property type="project" value="UniProtKB-KW"/>
</dbReference>